<evidence type="ECO:0000256" key="1">
    <source>
        <dbReference type="SAM" id="SignalP"/>
    </source>
</evidence>
<dbReference type="OrthoDB" id="5966769at2"/>
<reference evidence="2 3" key="1">
    <citation type="submission" date="2015-05" db="EMBL/GenBank/DDBJ databases">
        <title>Genome sequencing and analysis of members of genus Stenotrophomonas.</title>
        <authorList>
            <person name="Patil P.P."/>
            <person name="Midha S."/>
            <person name="Patil P.B."/>
        </authorList>
    </citation>
    <scope>NUCLEOTIDE SEQUENCE [LARGE SCALE GENOMIC DNA]</scope>
    <source>
        <strain evidence="2 3">DSM 18941</strain>
    </source>
</reference>
<sequence length="165" mass="17220">MLRIALAGLVALASVPAAHAAVDCSATAVTPAPLATSLIAPVASELYVRPGQLGMPSGVLSSAGSDEQSLDRVLMRLRVESCNNVASAIPARPAINANDPAAYKPQTEFDNTPWRFDMSQNGKRMTAEEFDAWMKARGVRVVKARPVAVDPAAAPAAAQPATEVK</sequence>
<dbReference type="PATRIC" id="fig|405446.3.peg.2804"/>
<evidence type="ECO:0000313" key="2">
    <source>
        <dbReference type="EMBL" id="KRG65736.1"/>
    </source>
</evidence>
<dbReference type="EMBL" id="LDJJ01000053">
    <property type="protein sequence ID" value="KRG65736.1"/>
    <property type="molecule type" value="Genomic_DNA"/>
</dbReference>
<dbReference type="Proteomes" id="UP000051863">
    <property type="component" value="Unassembled WGS sequence"/>
</dbReference>
<comment type="caution">
    <text evidence="2">The sequence shown here is derived from an EMBL/GenBank/DDBJ whole genome shotgun (WGS) entry which is preliminary data.</text>
</comment>
<feature type="signal peptide" evidence="1">
    <location>
        <begin position="1"/>
        <end position="20"/>
    </location>
</feature>
<gene>
    <name evidence="2" type="ORF">ABB27_15255</name>
</gene>
<feature type="chain" id="PRO_5006394245" description="Secreted protein" evidence="1">
    <location>
        <begin position="21"/>
        <end position="165"/>
    </location>
</feature>
<protein>
    <recommendedName>
        <fullName evidence="4">Secreted protein</fullName>
    </recommendedName>
</protein>
<accession>A0A0R0CLJ5</accession>
<organism evidence="2 3">
    <name type="scientific">Stenotrophomonas terrae</name>
    <dbReference type="NCBI Taxonomy" id="405446"/>
    <lineage>
        <taxon>Bacteria</taxon>
        <taxon>Pseudomonadati</taxon>
        <taxon>Pseudomonadota</taxon>
        <taxon>Gammaproteobacteria</taxon>
        <taxon>Lysobacterales</taxon>
        <taxon>Lysobacteraceae</taxon>
        <taxon>Stenotrophomonas</taxon>
    </lineage>
</organism>
<name>A0A0R0CLJ5_9GAMM</name>
<evidence type="ECO:0000313" key="3">
    <source>
        <dbReference type="Proteomes" id="UP000051863"/>
    </source>
</evidence>
<evidence type="ECO:0008006" key="4">
    <source>
        <dbReference type="Google" id="ProtNLM"/>
    </source>
</evidence>
<dbReference type="RefSeq" id="WP_057629632.1">
    <property type="nucleotide sequence ID" value="NZ_LDJJ01000053.1"/>
</dbReference>
<keyword evidence="3" id="KW-1185">Reference proteome</keyword>
<dbReference type="AlphaFoldDB" id="A0A0R0CLJ5"/>
<keyword evidence="1" id="KW-0732">Signal</keyword>
<proteinExistence type="predicted"/>